<evidence type="ECO:0000313" key="1">
    <source>
        <dbReference type="EMBL" id="BAO04808.1"/>
    </source>
</evidence>
<gene>
    <name evidence="1" type="ORF">CBO05P1_089</name>
</gene>
<organism evidence="1">
    <name type="scientific">Clostridium botulinum B str. Osaka05</name>
    <dbReference type="NCBI Taxonomy" id="1407017"/>
    <lineage>
        <taxon>Bacteria</taxon>
        <taxon>Bacillati</taxon>
        <taxon>Bacillota</taxon>
        <taxon>Clostridia</taxon>
        <taxon>Eubacteriales</taxon>
        <taxon>Clostridiaceae</taxon>
        <taxon>Clostridium</taxon>
    </lineage>
</organism>
<dbReference type="AlphaFoldDB" id="A0A060N8N1"/>
<reference evidence="1" key="1">
    <citation type="submission" date="2013-10" db="EMBL/GenBank/DDBJ databases">
        <title>Draft genome sequence of Clostridium botulinum type B strain Osaka05.</title>
        <authorList>
            <person name="Sakaguchi Y."/>
            <person name="Hosomi K."/>
            <person name="Uchiyama J."/>
            <person name="Ogura Y."/>
            <person name="Sakaguchi M."/>
            <person name="Kohda T."/>
            <person name="Mukamoto M."/>
            <person name="Misawa N."/>
            <person name="Matsuzaki S."/>
            <person name="Hayashi T."/>
            <person name="Kozaki S."/>
        </authorList>
    </citation>
    <scope>NUCLEOTIDE SEQUENCE</scope>
    <source>
        <strain evidence="1">Osaka05</strain>
    </source>
</reference>
<dbReference type="HOGENOM" id="CLU_1776207_0_0_9"/>
<sequence length="162" mass="18456">MFSDSEINKRKLEERQLRVSESNLDIYNPITAPFNDKATTQPTAKEIFWGDTNQIIESKYITADIEMNTDDGLCYEMGVCSGINIVLDMLKEGMTPQEILNKVPYKTILAHCSDIRLDSKGYEGFDMPFGINQYNKGGIDSHGKIFRHFEDIVAFLEEESRG</sequence>
<dbReference type="SUPFAM" id="SSF52309">
    <property type="entry name" value="N-(deoxy)ribosyltransferase-like"/>
    <property type="match status" value="1"/>
</dbReference>
<name>A0A060N8N1_CLOBO</name>
<dbReference type="EMBL" id="BA000058">
    <property type="protein sequence ID" value="BAO04808.1"/>
    <property type="molecule type" value="Genomic_DNA"/>
</dbReference>
<dbReference type="Gene3D" id="3.40.50.450">
    <property type="match status" value="1"/>
</dbReference>
<dbReference type="Proteomes" id="UP000054164">
    <property type="component" value="Unassembled WGS sequence"/>
</dbReference>
<protein>
    <submittedName>
        <fullName evidence="1">Uncharacterized protein</fullName>
    </submittedName>
</protein>
<proteinExistence type="predicted"/>
<accession>A0A060N8N1</accession>